<dbReference type="InterPro" id="IPR027417">
    <property type="entry name" value="P-loop_NTPase"/>
</dbReference>
<evidence type="ECO:0000256" key="1">
    <source>
        <dbReference type="ARBA" id="ARBA00022741"/>
    </source>
</evidence>
<evidence type="ECO:0000259" key="5">
    <source>
        <dbReference type="PROSITE" id="PS51192"/>
    </source>
</evidence>
<dbReference type="RefSeq" id="WP_146597739.1">
    <property type="nucleotide sequence ID" value="NZ_SJPY01000001.1"/>
</dbReference>
<dbReference type="Pfam" id="PF00270">
    <property type="entry name" value="DEAD"/>
    <property type="match status" value="1"/>
</dbReference>
<dbReference type="GO" id="GO:0005524">
    <property type="term" value="F:ATP binding"/>
    <property type="evidence" value="ECO:0007669"/>
    <property type="project" value="UniProtKB-KW"/>
</dbReference>
<evidence type="ECO:0000313" key="6">
    <source>
        <dbReference type="EMBL" id="TWU44925.1"/>
    </source>
</evidence>
<dbReference type="GO" id="GO:0004386">
    <property type="term" value="F:helicase activity"/>
    <property type="evidence" value="ECO:0007669"/>
    <property type="project" value="UniProtKB-KW"/>
</dbReference>
<dbReference type="PANTHER" id="PTHR47961:SF8">
    <property type="entry name" value="DEXH-BOX ATP-DEPENDENT RNA HELICASE DEXH15 CHLOROPLASTIC"/>
    <property type="match status" value="1"/>
</dbReference>
<keyword evidence="1" id="KW-0547">Nucleotide-binding</keyword>
<dbReference type="InterPro" id="IPR011545">
    <property type="entry name" value="DEAD/DEAH_box_helicase_dom"/>
</dbReference>
<proteinExistence type="predicted"/>
<dbReference type="InterPro" id="IPR050474">
    <property type="entry name" value="Hel308_SKI2-like"/>
</dbReference>
<dbReference type="EMBL" id="SJPY01000001">
    <property type="protein sequence ID" value="TWU44925.1"/>
    <property type="molecule type" value="Genomic_DNA"/>
</dbReference>
<gene>
    <name evidence="6" type="ORF">Q31b_00960</name>
</gene>
<keyword evidence="3 6" id="KW-0347">Helicase</keyword>
<dbReference type="AlphaFoldDB" id="A0A5C6E8R7"/>
<keyword evidence="4" id="KW-0067">ATP-binding</keyword>
<dbReference type="GO" id="GO:0016787">
    <property type="term" value="F:hydrolase activity"/>
    <property type="evidence" value="ECO:0007669"/>
    <property type="project" value="UniProtKB-KW"/>
</dbReference>
<accession>A0A5C6E8R7</accession>
<dbReference type="GO" id="GO:0003676">
    <property type="term" value="F:nucleic acid binding"/>
    <property type="evidence" value="ECO:0007669"/>
    <property type="project" value="InterPro"/>
</dbReference>
<feature type="domain" description="Helicase ATP-binding" evidence="5">
    <location>
        <begin position="304"/>
        <end position="476"/>
    </location>
</feature>
<dbReference type="CDD" id="cd17921">
    <property type="entry name" value="DEXHc_Ski2"/>
    <property type="match status" value="1"/>
</dbReference>
<dbReference type="InterPro" id="IPR014001">
    <property type="entry name" value="Helicase_ATP-bd"/>
</dbReference>
<evidence type="ECO:0000256" key="2">
    <source>
        <dbReference type="ARBA" id="ARBA00022801"/>
    </source>
</evidence>
<dbReference type="Gene3D" id="3.40.50.300">
    <property type="entry name" value="P-loop containing nucleotide triphosphate hydrolases"/>
    <property type="match status" value="2"/>
</dbReference>
<evidence type="ECO:0000256" key="4">
    <source>
        <dbReference type="ARBA" id="ARBA00022840"/>
    </source>
</evidence>
<protein>
    <submittedName>
        <fullName evidence="6">Ski2-like helicase</fullName>
    </submittedName>
</protein>
<dbReference type="PANTHER" id="PTHR47961">
    <property type="entry name" value="DNA POLYMERASE THETA, PUTATIVE (AFU_ORTHOLOGUE AFUA_1G05260)-RELATED"/>
    <property type="match status" value="1"/>
</dbReference>
<evidence type="ECO:0000313" key="7">
    <source>
        <dbReference type="Proteomes" id="UP000315471"/>
    </source>
</evidence>
<evidence type="ECO:0000256" key="3">
    <source>
        <dbReference type="ARBA" id="ARBA00022806"/>
    </source>
</evidence>
<sequence>METSEALVSKLTELCASGVRDRLVAKGLSRGMIWKDGTLPEDSPKFSSRLTNDLLNHGYLVLGCAIRLRILAIEQSLSVGPVLDDGFRTAAECIEAVVRRGQRQNDRGFHLTIAAAAFHLAHYGARSYSLLAENTDDLNLVDIEVLLVALMQRKLDDLESLCLNWLVEDEHTDEGIVSSLESGEVDFDDADAAYVAICQVFHRAVANFDFGLRSGESAFVEAAIEALDRCIEAAEEIKHVPLWWICIVARHLMDDLWSRSLHQTLPVLPNDDRWEELRSNFIDLLCQRSVAEIDLWPSQIAAASRVVDESDSLVVALPTSSGKTRIAELCILKCLASGRRVIYVTPLRALSAQVEGTLARSFRPLGFSVSCVYGASGIAASDVDTMRSASIVVATPEKLDFAIRQASDVIDDVGLIVLDEGHMIGLNEREIRYEVLVQRLLQRSDASNRRMVCLSAIFTEGDPFDAFTQWIRADKDGEAIQSKWRPTRQRPATLEWKPTGGWLEYQVSGETVFVPRFIEEQPKRKQRHNAFPQNRNELIFAAVQKFHQDGHAVLLYCPLRTSVETAAALFLKLAKQGYVQSYLTPESASEIGKAIRIGEEWLGANHVAIQALRLGIAVHHGQLPRPFLAEIEALLRRRVLTVAISSPTLAQGVDLSFGVLIFSSLWRNGEVMKPKEFANVVGRVGRAFVDLDGIYVLPVHEDDTDTRDKRLSEFHKLVRDARGRELESGLYLLIHHCLRKLQNKLGIASSEMAEYVLNQQPAIDEIASTGNDLDARQIAVMLAEFDAGIYALVEDLDCDISEVAAKLDEALKSSLWLRRLAIQEVKAQENQIAMLRGRAIHNWSRTTAPQRKGFFSASIGTESGLQIVDQADELGKLLDSATAAIKSGDTEQLSMDCCELANILFVIYPFRPKFPKVWSESDWKAILDAWISGATLHRVTDTVGIAFVQQSLVFQLVWAIEAARTVLASIAETKDDDETSESEDERTYVAICITYGVPSVAAARMLEIGMESRLLAVRLAKELALTFTTRTDLLIWLLQCDGVEPLLFSETEREVWLNFVQRNEFYFDPWQRRNELYKFRLGEGITLAIGTHLRLQPNDEGTAELYMPDFQWVGRTDSKVPSDRPMVGVITSDGEVCVRDFVAPELPDWLKTIRASS</sequence>
<dbReference type="SUPFAM" id="SSF52540">
    <property type="entry name" value="P-loop containing nucleoside triphosphate hydrolases"/>
    <property type="match status" value="2"/>
</dbReference>
<comment type="caution">
    <text evidence="6">The sequence shown here is derived from an EMBL/GenBank/DDBJ whole genome shotgun (WGS) entry which is preliminary data.</text>
</comment>
<dbReference type="PROSITE" id="PS51192">
    <property type="entry name" value="HELICASE_ATP_BIND_1"/>
    <property type="match status" value="1"/>
</dbReference>
<dbReference type="Proteomes" id="UP000315471">
    <property type="component" value="Unassembled WGS sequence"/>
</dbReference>
<organism evidence="6 7">
    <name type="scientific">Novipirellula aureliae</name>
    <dbReference type="NCBI Taxonomy" id="2527966"/>
    <lineage>
        <taxon>Bacteria</taxon>
        <taxon>Pseudomonadati</taxon>
        <taxon>Planctomycetota</taxon>
        <taxon>Planctomycetia</taxon>
        <taxon>Pirellulales</taxon>
        <taxon>Pirellulaceae</taxon>
        <taxon>Novipirellula</taxon>
    </lineage>
</organism>
<dbReference type="SMART" id="SM00487">
    <property type="entry name" value="DEXDc"/>
    <property type="match status" value="1"/>
</dbReference>
<dbReference type="OrthoDB" id="221352at2"/>
<reference evidence="6 7" key="1">
    <citation type="submission" date="2019-02" db="EMBL/GenBank/DDBJ databases">
        <title>Deep-cultivation of Planctomycetes and their phenomic and genomic characterization uncovers novel biology.</title>
        <authorList>
            <person name="Wiegand S."/>
            <person name="Jogler M."/>
            <person name="Boedeker C."/>
            <person name="Pinto D."/>
            <person name="Vollmers J."/>
            <person name="Rivas-Marin E."/>
            <person name="Kohn T."/>
            <person name="Peeters S.H."/>
            <person name="Heuer A."/>
            <person name="Rast P."/>
            <person name="Oberbeckmann S."/>
            <person name="Bunk B."/>
            <person name="Jeske O."/>
            <person name="Meyerdierks A."/>
            <person name="Storesund J.E."/>
            <person name="Kallscheuer N."/>
            <person name="Luecker S."/>
            <person name="Lage O.M."/>
            <person name="Pohl T."/>
            <person name="Merkel B.J."/>
            <person name="Hornburger P."/>
            <person name="Mueller R.-W."/>
            <person name="Bruemmer F."/>
            <person name="Labrenz M."/>
            <person name="Spormann A.M."/>
            <person name="Op Den Camp H."/>
            <person name="Overmann J."/>
            <person name="Amann R."/>
            <person name="Jetten M.S.M."/>
            <person name="Mascher T."/>
            <person name="Medema M.H."/>
            <person name="Devos D.P."/>
            <person name="Kaster A.-K."/>
            <person name="Ovreas L."/>
            <person name="Rohde M."/>
            <person name="Galperin M.Y."/>
            <person name="Jogler C."/>
        </authorList>
    </citation>
    <scope>NUCLEOTIDE SEQUENCE [LARGE SCALE GENOMIC DNA]</scope>
    <source>
        <strain evidence="6 7">Q31b</strain>
    </source>
</reference>
<keyword evidence="2" id="KW-0378">Hydrolase</keyword>
<keyword evidence="7" id="KW-1185">Reference proteome</keyword>
<name>A0A5C6E8R7_9BACT</name>